<gene>
    <name evidence="11" type="ORF">ASCRUDRAFT_28863</name>
</gene>
<proteinExistence type="inferred from homology"/>
<evidence type="ECO:0000256" key="1">
    <source>
        <dbReference type="ARBA" id="ARBA00004323"/>
    </source>
</evidence>
<protein>
    <submittedName>
        <fullName evidence="11">Glycosyltransferase family 71 protein</fullName>
    </submittedName>
</protein>
<dbReference type="GO" id="GO:0000026">
    <property type="term" value="F:alpha-1,2-mannosyltransferase activity"/>
    <property type="evidence" value="ECO:0007669"/>
    <property type="project" value="TreeGrafter"/>
</dbReference>
<keyword evidence="7 10" id="KW-1133">Transmembrane helix</keyword>
<keyword evidence="9 10" id="KW-0472">Membrane</keyword>
<evidence type="ECO:0000256" key="8">
    <source>
        <dbReference type="ARBA" id="ARBA00023034"/>
    </source>
</evidence>
<dbReference type="OrthoDB" id="430354at2759"/>
<dbReference type="AlphaFoldDB" id="A0A1D2VRL8"/>
<keyword evidence="5 10" id="KW-0812">Transmembrane</keyword>
<keyword evidence="6" id="KW-0735">Signal-anchor</keyword>
<keyword evidence="4 11" id="KW-0808">Transferase</keyword>
<evidence type="ECO:0000256" key="10">
    <source>
        <dbReference type="SAM" id="Phobius"/>
    </source>
</evidence>
<dbReference type="GO" id="GO:0046354">
    <property type="term" value="P:mannan biosynthetic process"/>
    <property type="evidence" value="ECO:0007669"/>
    <property type="project" value="TreeGrafter"/>
</dbReference>
<evidence type="ECO:0000313" key="12">
    <source>
        <dbReference type="Proteomes" id="UP000095038"/>
    </source>
</evidence>
<evidence type="ECO:0000256" key="5">
    <source>
        <dbReference type="ARBA" id="ARBA00022692"/>
    </source>
</evidence>
<name>A0A1D2VRL8_9ASCO</name>
<evidence type="ECO:0000256" key="2">
    <source>
        <dbReference type="ARBA" id="ARBA00004922"/>
    </source>
</evidence>
<reference evidence="12" key="1">
    <citation type="submission" date="2016-05" db="EMBL/GenBank/DDBJ databases">
        <title>Comparative genomics of biotechnologically important yeasts.</title>
        <authorList>
            <consortium name="DOE Joint Genome Institute"/>
            <person name="Riley R."/>
            <person name="Haridas S."/>
            <person name="Wolfe K.H."/>
            <person name="Lopes M.R."/>
            <person name="Hittinger C.T."/>
            <person name="Goker M."/>
            <person name="Salamov A."/>
            <person name="Wisecaver J."/>
            <person name="Long T.M."/>
            <person name="Aerts A.L."/>
            <person name="Barry K."/>
            <person name="Choi C."/>
            <person name="Clum A."/>
            <person name="Coughlan A.Y."/>
            <person name="Deshpande S."/>
            <person name="Douglass A.P."/>
            <person name="Hanson S.J."/>
            <person name="Klenk H.-P."/>
            <person name="Labutti K."/>
            <person name="Lapidus A."/>
            <person name="Lindquist E."/>
            <person name="Lipzen A."/>
            <person name="Meier-Kolthoff J.P."/>
            <person name="Ohm R.A."/>
            <person name="Otillar R.P."/>
            <person name="Pangilinan J."/>
            <person name="Peng Y."/>
            <person name="Rokas A."/>
            <person name="Rosa C.A."/>
            <person name="Scheuner C."/>
            <person name="Sibirny A.A."/>
            <person name="Slot J.C."/>
            <person name="Stielow J.B."/>
            <person name="Sun H."/>
            <person name="Kurtzman C.P."/>
            <person name="Blackwell M."/>
            <person name="Grigoriev I.V."/>
            <person name="Jeffries T.W."/>
        </authorList>
    </citation>
    <scope>NUCLEOTIDE SEQUENCE [LARGE SCALE GENOMIC DNA]</scope>
    <source>
        <strain evidence="12">DSM 1968</strain>
    </source>
</reference>
<dbReference type="SUPFAM" id="SSF53448">
    <property type="entry name" value="Nucleotide-diphospho-sugar transferases"/>
    <property type="match status" value="1"/>
</dbReference>
<dbReference type="PANTHER" id="PTHR31646:SF1">
    <property type="entry name" value="ALPHA-1,2-MANNOSYLTRANSFERASE MNN2"/>
    <property type="match status" value="1"/>
</dbReference>
<evidence type="ECO:0000256" key="4">
    <source>
        <dbReference type="ARBA" id="ARBA00022679"/>
    </source>
</evidence>
<comment type="pathway">
    <text evidence="2">Protein modification; protein glycosylation.</text>
</comment>
<dbReference type="Proteomes" id="UP000095038">
    <property type="component" value="Unassembled WGS sequence"/>
</dbReference>
<comment type="similarity">
    <text evidence="3">Belongs to the MNN1/MNT family.</text>
</comment>
<dbReference type="RefSeq" id="XP_020050561.1">
    <property type="nucleotide sequence ID" value="XM_020190074.1"/>
</dbReference>
<accession>A0A1D2VRL8</accession>
<evidence type="ECO:0000313" key="11">
    <source>
        <dbReference type="EMBL" id="ODV64254.1"/>
    </source>
</evidence>
<comment type="subcellular location">
    <subcellularLocation>
        <location evidence="1">Golgi apparatus membrane</location>
        <topology evidence="1">Single-pass type II membrane protein</topology>
    </subcellularLocation>
</comment>
<evidence type="ECO:0000256" key="3">
    <source>
        <dbReference type="ARBA" id="ARBA00009105"/>
    </source>
</evidence>
<feature type="transmembrane region" description="Helical" evidence="10">
    <location>
        <begin position="21"/>
        <end position="42"/>
    </location>
</feature>
<dbReference type="Pfam" id="PF11051">
    <property type="entry name" value="Mannosyl_trans3"/>
    <property type="match status" value="1"/>
</dbReference>
<evidence type="ECO:0000256" key="7">
    <source>
        <dbReference type="ARBA" id="ARBA00022989"/>
    </source>
</evidence>
<dbReference type="PANTHER" id="PTHR31646">
    <property type="entry name" value="ALPHA-1,2-MANNOSYLTRANSFERASE MNN2"/>
    <property type="match status" value="1"/>
</dbReference>
<keyword evidence="8" id="KW-0333">Golgi apparatus</keyword>
<organism evidence="11 12">
    <name type="scientific">Ascoidea rubescens DSM 1968</name>
    <dbReference type="NCBI Taxonomy" id="1344418"/>
    <lineage>
        <taxon>Eukaryota</taxon>
        <taxon>Fungi</taxon>
        <taxon>Dikarya</taxon>
        <taxon>Ascomycota</taxon>
        <taxon>Saccharomycotina</taxon>
        <taxon>Saccharomycetes</taxon>
        <taxon>Ascoideaceae</taxon>
        <taxon>Ascoidea</taxon>
    </lineage>
</organism>
<evidence type="ECO:0000256" key="6">
    <source>
        <dbReference type="ARBA" id="ARBA00022968"/>
    </source>
</evidence>
<dbReference type="InterPro" id="IPR029044">
    <property type="entry name" value="Nucleotide-diphossugar_trans"/>
</dbReference>
<dbReference type="GO" id="GO:0000139">
    <property type="term" value="C:Golgi membrane"/>
    <property type="evidence" value="ECO:0007669"/>
    <property type="project" value="UniProtKB-SubCell"/>
</dbReference>
<keyword evidence="12" id="KW-1185">Reference proteome</keyword>
<dbReference type="EMBL" id="KV454475">
    <property type="protein sequence ID" value="ODV64254.1"/>
    <property type="molecule type" value="Genomic_DNA"/>
</dbReference>
<evidence type="ECO:0000256" key="9">
    <source>
        <dbReference type="ARBA" id="ARBA00023136"/>
    </source>
</evidence>
<sequence length="554" mass="64831">MLQVHINNLKFKSNKIKKNNILYLSTLVLVFLVYSLLNLNILHLNLAYSYNSSLNSLIEKNDQNEFFNQIFKLFALSKPDCLKLSKYKKSPKEIDRLSYEKTEGPILSEYYLSKFLQLSKKQYNDLLQSHNNLVNNLPHKNLLKNKNFYKGNGIVFVGGDDFNWLNLLSIKFLRNMGSNLPIEIFIPNLTYSPNDLFFCENILPQYNAECILLSSYLNEKTLSTFSFKGYQYKSLALLFSSFENVLLLDSDNLPVKNPDYIFKNSIFKEKGLFIWPDYWKRTTSPFFYKIANLKILNKRVRFGYNNIEKIKKNFDQDLNSNIINSNTVPFHDREGSIPNPTSESGQILINKSSHFNTILLSLYYNIFGPEYYYPLLSQGTSGQGDKETFLCANIVLGNSYFQIKEKAGAIGQWIKDSGEEKLNFFGHGIAQNDPIEEYLYEHGDRIDKANVMFIHANYPKMNPFKLVKEKLLKYHDGKNYQRFYGHIQISNNSIDFELQLWSVIKSLLNDYKYDLHKLFEDFDGKNIKLRDEVLKQVDEFYNYLEKTSKLKNIL</sequence>
<dbReference type="InterPro" id="IPR022751">
    <property type="entry name" value="Alpha_mannosyltransferase"/>
</dbReference>
<dbReference type="STRING" id="1344418.A0A1D2VRL8"/>
<dbReference type="GeneID" id="30963710"/>
<dbReference type="InParanoid" id="A0A1D2VRL8"/>